<proteinExistence type="predicted"/>
<protein>
    <submittedName>
        <fullName evidence="1">Type II secretion system protein</fullName>
    </submittedName>
</protein>
<dbReference type="InterPro" id="IPR045584">
    <property type="entry name" value="Pilin-like"/>
</dbReference>
<reference evidence="1" key="2">
    <citation type="journal article" date="2021" name="PeerJ">
        <title>Extensive microbial diversity within the chicken gut microbiome revealed by metagenomics and culture.</title>
        <authorList>
            <person name="Gilroy R."/>
            <person name="Ravi A."/>
            <person name="Getino M."/>
            <person name="Pursley I."/>
            <person name="Horton D.L."/>
            <person name="Alikhan N.F."/>
            <person name="Baker D."/>
            <person name="Gharbi K."/>
            <person name="Hall N."/>
            <person name="Watson M."/>
            <person name="Adriaenssens E.M."/>
            <person name="Foster-Nyarko E."/>
            <person name="Jarju S."/>
            <person name="Secka A."/>
            <person name="Antonio M."/>
            <person name="Oren A."/>
            <person name="Chaudhuri R.R."/>
            <person name="La Ragione R."/>
            <person name="Hildebrand F."/>
            <person name="Pallen M.J."/>
        </authorList>
    </citation>
    <scope>NUCLEOTIDE SEQUENCE</scope>
    <source>
        <strain evidence="1">CHK152-2994</strain>
    </source>
</reference>
<dbReference type="NCBIfam" id="TIGR02532">
    <property type="entry name" value="IV_pilin_GFxxxE"/>
    <property type="match status" value="1"/>
</dbReference>
<evidence type="ECO:0000313" key="2">
    <source>
        <dbReference type="Proteomes" id="UP000824139"/>
    </source>
</evidence>
<accession>A0A9D1K5S7</accession>
<reference evidence="1" key="1">
    <citation type="submission" date="2020-10" db="EMBL/GenBank/DDBJ databases">
        <authorList>
            <person name="Gilroy R."/>
        </authorList>
    </citation>
    <scope>NUCLEOTIDE SEQUENCE</scope>
    <source>
        <strain evidence="1">CHK152-2994</strain>
    </source>
</reference>
<name>A0A9D1K5S7_9BACT</name>
<organism evidence="1 2">
    <name type="scientific">Candidatus Scatenecus faecavium</name>
    <dbReference type="NCBI Taxonomy" id="2840915"/>
    <lineage>
        <taxon>Bacteria</taxon>
        <taxon>Candidatus Scatenecus</taxon>
    </lineage>
</organism>
<dbReference type="InterPro" id="IPR012902">
    <property type="entry name" value="N_methyl_site"/>
</dbReference>
<dbReference type="Gene3D" id="3.30.700.10">
    <property type="entry name" value="Glycoprotein, Type 4 Pilin"/>
    <property type="match status" value="1"/>
</dbReference>
<evidence type="ECO:0000313" key="1">
    <source>
        <dbReference type="EMBL" id="HIS83724.1"/>
    </source>
</evidence>
<comment type="caution">
    <text evidence="1">The sequence shown here is derived from an EMBL/GenBank/DDBJ whole genome shotgun (WGS) entry which is preliminary data.</text>
</comment>
<gene>
    <name evidence="1" type="ORF">IAD41_09000</name>
</gene>
<dbReference type="AlphaFoldDB" id="A0A9D1K5S7"/>
<sequence length="229" mass="25762">MKKAFTMAEVLITLGIIGIVAALTIPQLIKNYQHKELEAAFKKHYSMLAQAITHMDADGLCTVYDCYSSNKDFYRNITMYFKVVKYCEDMYGIEVDEYDKFCFPKSSNDTKYTNYTRKSSYVSSFLFDDGQFYTADGALYTLERNASYKAILIGVDVNGRMKRPNALGHDVFVFQLTKNGSIGVLVPMGADGTQYDKDTYCSKTSTNVLNGVGCAVKALGEKDYFKNLP</sequence>
<dbReference type="Proteomes" id="UP000824139">
    <property type="component" value="Unassembled WGS sequence"/>
</dbReference>
<dbReference type="EMBL" id="DVJO01000194">
    <property type="protein sequence ID" value="HIS83724.1"/>
    <property type="molecule type" value="Genomic_DNA"/>
</dbReference>
<dbReference type="SUPFAM" id="SSF54523">
    <property type="entry name" value="Pili subunits"/>
    <property type="match status" value="1"/>
</dbReference>